<gene>
    <name evidence="2" type="ORF">K1X11_008840</name>
</gene>
<keyword evidence="3" id="KW-1185">Reference proteome</keyword>
<proteinExistence type="predicted"/>
<evidence type="ECO:0000313" key="2">
    <source>
        <dbReference type="EMBL" id="WRQ89515.1"/>
    </source>
</evidence>
<keyword evidence="1" id="KW-0732">Signal</keyword>
<feature type="signal peptide" evidence="1">
    <location>
        <begin position="1"/>
        <end position="39"/>
    </location>
</feature>
<dbReference type="Proteomes" id="UP000738431">
    <property type="component" value="Chromosome"/>
</dbReference>
<name>A0ABZ1CCY1_9BACT</name>
<organism evidence="2 3">
    <name type="scientific">Actomonas aquatica</name>
    <dbReference type="NCBI Taxonomy" id="2866162"/>
    <lineage>
        <taxon>Bacteria</taxon>
        <taxon>Pseudomonadati</taxon>
        <taxon>Verrucomicrobiota</taxon>
        <taxon>Opitutia</taxon>
        <taxon>Opitutales</taxon>
        <taxon>Opitutaceae</taxon>
        <taxon>Actomonas</taxon>
    </lineage>
</organism>
<protein>
    <submittedName>
        <fullName evidence="2">Uncharacterized protein</fullName>
    </submittedName>
</protein>
<feature type="chain" id="PRO_5046095438" evidence="1">
    <location>
        <begin position="40"/>
        <end position="186"/>
    </location>
</feature>
<evidence type="ECO:0000256" key="1">
    <source>
        <dbReference type="SAM" id="SignalP"/>
    </source>
</evidence>
<reference evidence="2 3" key="1">
    <citation type="submission" date="2023-12" db="EMBL/GenBank/DDBJ databases">
        <title>Description of an unclassified Opitutus bacterium of Verrucomicrobiota.</title>
        <authorList>
            <person name="Zhang D.-F."/>
        </authorList>
    </citation>
    <scope>NUCLEOTIDE SEQUENCE [LARGE SCALE GENOMIC DNA]</scope>
    <source>
        <strain evidence="2 3">WL0086</strain>
    </source>
</reference>
<evidence type="ECO:0000313" key="3">
    <source>
        <dbReference type="Proteomes" id="UP000738431"/>
    </source>
</evidence>
<sequence length="186" mass="20038">MSQIVNHPLGLSTFGRLRNVVTACVTLGLFAVAAPLVHAAPGDVTGTYADKGVVVQSTDGEAAFEAISFHALLSQQFSPALSAADFPTSARFELNDETDRLVLEIFNDDGKSLWRALWGASRGFSHEDGKAVLRIQRRGSKDQRYSYVLEPADDDGNLLVTVYLVKATTFGPGADLVGSYMFVPLN</sequence>
<dbReference type="RefSeq" id="WP_221029797.1">
    <property type="nucleotide sequence ID" value="NZ_CP139781.1"/>
</dbReference>
<dbReference type="EMBL" id="CP139781">
    <property type="protein sequence ID" value="WRQ89515.1"/>
    <property type="molecule type" value="Genomic_DNA"/>
</dbReference>
<accession>A0ABZ1CCY1</accession>